<dbReference type="Gene3D" id="3.40.630.30">
    <property type="match status" value="1"/>
</dbReference>
<protein>
    <submittedName>
        <fullName evidence="2">GNAT family N-acetyltransferase</fullName>
    </submittedName>
</protein>
<keyword evidence="2" id="KW-0808">Transferase</keyword>
<dbReference type="PROSITE" id="PS51186">
    <property type="entry name" value="GNAT"/>
    <property type="match status" value="1"/>
</dbReference>
<dbReference type="AlphaFoldDB" id="A0A839K327"/>
<dbReference type="GO" id="GO:0016747">
    <property type="term" value="F:acyltransferase activity, transferring groups other than amino-acyl groups"/>
    <property type="evidence" value="ECO:0007669"/>
    <property type="project" value="InterPro"/>
</dbReference>
<proteinExistence type="predicted"/>
<dbReference type="Pfam" id="PF00583">
    <property type="entry name" value="Acetyltransf_1"/>
    <property type="match status" value="1"/>
</dbReference>
<evidence type="ECO:0000259" key="1">
    <source>
        <dbReference type="PROSITE" id="PS51186"/>
    </source>
</evidence>
<reference evidence="2 3" key="1">
    <citation type="submission" date="2020-07" db="EMBL/GenBank/DDBJ databases">
        <title>Characterization and genome sequencing of isolate MD1, a novel member within the family Lachnospiraceae.</title>
        <authorList>
            <person name="Rettenmaier R."/>
            <person name="Di Bello L."/>
            <person name="Zinser C."/>
            <person name="Scheitz K."/>
            <person name="Liebl W."/>
            <person name="Zverlov V."/>
        </authorList>
    </citation>
    <scope>NUCLEOTIDE SEQUENCE [LARGE SCALE GENOMIC DNA]</scope>
    <source>
        <strain evidence="2 3">MD1</strain>
    </source>
</reference>
<dbReference type="RefSeq" id="WP_228353393.1">
    <property type="nucleotide sequence ID" value="NZ_JACEGA010000001.1"/>
</dbReference>
<accession>A0A839K327</accession>
<gene>
    <name evidence="2" type="ORF">H0486_12880</name>
</gene>
<dbReference type="InterPro" id="IPR016181">
    <property type="entry name" value="Acyl_CoA_acyltransferase"/>
</dbReference>
<name>A0A839K327_9FIRM</name>
<dbReference type="InterPro" id="IPR000182">
    <property type="entry name" value="GNAT_dom"/>
</dbReference>
<comment type="caution">
    <text evidence="2">The sequence shown here is derived from an EMBL/GenBank/DDBJ whole genome shotgun (WGS) entry which is preliminary data.</text>
</comment>
<evidence type="ECO:0000313" key="2">
    <source>
        <dbReference type="EMBL" id="MBB2183767.1"/>
    </source>
</evidence>
<dbReference type="SUPFAM" id="SSF55729">
    <property type="entry name" value="Acyl-CoA N-acyltransferases (Nat)"/>
    <property type="match status" value="1"/>
</dbReference>
<keyword evidence="3" id="KW-1185">Reference proteome</keyword>
<feature type="domain" description="N-acetyltransferase" evidence="1">
    <location>
        <begin position="1"/>
        <end position="159"/>
    </location>
</feature>
<evidence type="ECO:0000313" key="3">
    <source>
        <dbReference type="Proteomes" id="UP000574276"/>
    </source>
</evidence>
<organism evidence="2 3">
    <name type="scientific">Variimorphobacter saccharofermentans</name>
    <dbReference type="NCBI Taxonomy" id="2755051"/>
    <lineage>
        <taxon>Bacteria</taxon>
        <taxon>Bacillati</taxon>
        <taxon>Bacillota</taxon>
        <taxon>Clostridia</taxon>
        <taxon>Lachnospirales</taxon>
        <taxon>Lachnospiraceae</taxon>
        <taxon>Variimorphobacter</taxon>
    </lineage>
</organism>
<dbReference type="EMBL" id="JACEGA010000001">
    <property type="protein sequence ID" value="MBB2183767.1"/>
    <property type="molecule type" value="Genomic_DNA"/>
</dbReference>
<sequence>MIKQADKNDIPAIEEILLDAVMWMKKNELGNLWNEDSIKWHSLSKDYQISDFYIDYQNGVPAGCIAITDYDSKYWPEIPQGKSLYIHKLAVKREYAGKGITKELIDYAKNLSFVKGINSLRLDCNAERRKLRQVYEREGFLYAGNKKLGNNYSMSLYEWHSSNADCFG</sequence>
<dbReference type="CDD" id="cd04301">
    <property type="entry name" value="NAT_SF"/>
    <property type="match status" value="1"/>
</dbReference>
<dbReference type="Proteomes" id="UP000574276">
    <property type="component" value="Unassembled WGS sequence"/>
</dbReference>